<keyword evidence="2" id="KW-1185">Reference proteome</keyword>
<accession>A0ABQ9F9Z1</accession>
<evidence type="ECO:0000313" key="1">
    <source>
        <dbReference type="EMBL" id="KAJ8312672.1"/>
    </source>
</evidence>
<dbReference type="EMBL" id="JARBDR010000440">
    <property type="protein sequence ID" value="KAJ8312672.1"/>
    <property type="molecule type" value="Genomic_DNA"/>
</dbReference>
<comment type="caution">
    <text evidence="1">The sequence shown here is derived from an EMBL/GenBank/DDBJ whole genome shotgun (WGS) entry which is preliminary data.</text>
</comment>
<proteinExistence type="predicted"/>
<protein>
    <submittedName>
        <fullName evidence="1">Uncharacterized protein</fullName>
    </submittedName>
</protein>
<organism evidence="1 2">
    <name type="scientific">Tegillarca granosa</name>
    <name type="common">Malaysian cockle</name>
    <name type="synonym">Anadara granosa</name>
    <dbReference type="NCBI Taxonomy" id="220873"/>
    <lineage>
        <taxon>Eukaryota</taxon>
        <taxon>Metazoa</taxon>
        <taxon>Spiralia</taxon>
        <taxon>Lophotrochozoa</taxon>
        <taxon>Mollusca</taxon>
        <taxon>Bivalvia</taxon>
        <taxon>Autobranchia</taxon>
        <taxon>Pteriomorphia</taxon>
        <taxon>Arcoida</taxon>
        <taxon>Arcoidea</taxon>
        <taxon>Arcidae</taxon>
        <taxon>Tegillarca</taxon>
    </lineage>
</organism>
<name>A0ABQ9F9Z1_TEGGR</name>
<evidence type="ECO:0000313" key="2">
    <source>
        <dbReference type="Proteomes" id="UP001217089"/>
    </source>
</evidence>
<dbReference type="Proteomes" id="UP001217089">
    <property type="component" value="Unassembled WGS sequence"/>
</dbReference>
<sequence>MIGNIVVIGSKDLSSILRIQLKMSMKRLRNKEKVHSLVNTLSKKGIVLMAVDFDQTLISFHSGGIWKDSIDKLAEYVRPCMKDLMDVAIERGLHVCIVTYFMQSWVIKELLKKLFGRHHLIIKPEEIILFDDDKGNVEKALEFGHWAVEVKEDISYDSFEEFAWQLGRKPSSKKNNWSNYGDSSMSVFLLGTAWKNANTNTSDGKAGFGHSAKATGGYLLMLISETEQQVTDILLYIHTAVKDTDSK</sequence>
<feature type="non-terminal residue" evidence="1">
    <location>
        <position position="247"/>
    </location>
</feature>
<gene>
    <name evidence="1" type="ORF">KUTeg_010045</name>
</gene>
<reference evidence="1 2" key="1">
    <citation type="submission" date="2022-12" db="EMBL/GenBank/DDBJ databases">
        <title>Chromosome-level genome of Tegillarca granosa.</title>
        <authorList>
            <person name="Kim J."/>
        </authorList>
    </citation>
    <scope>NUCLEOTIDE SEQUENCE [LARGE SCALE GENOMIC DNA]</scope>
    <source>
        <strain evidence="1">Teg-2019</strain>
        <tissue evidence="1">Adductor muscle</tissue>
    </source>
</reference>